<dbReference type="EMBL" id="CAJVPS010000247">
    <property type="protein sequence ID" value="CAG8469289.1"/>
    <property type="molecule type" value="Genomic_DNA"/>
</dbReference>
<evidence type="ECO:0000313" key="3">
    <source>
        <dbReference type="Proteomes" id="UP000789508"/>
    </source>
</evidence>
<keyword evidence="3" id="KW-1185">Reference proteome</keyword>
<evidence type="ECO:0000259" key="1">
    <source>
        <dbReference type="Pfam" id="PF17032"/>
    </source>
</evidence>
<dbReference type="Pfam" id="PF17032">
    <property type="entry name" value="Zn_ribbon_15"/>
    <property type="match status" value="1"/>
</dbReference>
<evidence type="ECO:0000313" key="2">
    <source>
        <dbReference type="EMBL" id="CAG8469289.1"/>
    </source>
</evidence>
<dbReference type="PANTHER" id="PTHR36718:SF1">
    <property type="entry name" value="DOUBLE ZINC RIBBON PROTEIN MJ0416"/>
    <property type="match status" value="1"/>
</dbReference>
<comment type="caution">
    <text evidence="2">The sequence shown here is derived from an EMBL/GenBank/DDBJ whole genome shotgun (WGS) entry which is preliminary data.</text>
</comment>
<reference evidence="2" key="1">
    <citation type="submission" date="2021-06" db="EMBL/GenBank/DDBJ databases">
        <authorList>
            <person name="Kallberg Y."/>
            <person name="Tangrot J."/>
            <person name="Rosling A."/>
        </authorList>
    </citation>
    <scope>NUCLEOTIDE SEQUENCE</scope>
    <source>
        <strain evidence="2">FL130A</strain>
    </source>
</reference>
<name>A0A9N8VYZ3_9GLOM</name>
<accession>A0A9N8VYZ3</accession>
<dbReference type="InterPro" id="IPR031493">
    <property type="entry name" value="Zinc_ribbon_15"/>
</dbReference>
<dbReference type="OrthoDB" id="5545479at2759"/>
<proteinExistence type="predicted"/>
<sequence>MFFFFLGGLAPKLKRLSTSLPARCPNCLDRTPTMYQYQSEQEFSVFFIPIVAFGKKTLWICEKCRWNEKNRPDEERIRQIEREEMTQQAAPLPTWGIRQCPSCKNEINVSGRIRFCPYCGDEIQR</sequence>
<gene>
    <name evidence="2" type="ORF">ALEPTO_LOCUS1932</name>
</gene>
<feature type="domain" description="Zinc-ribbon 15" evidence="1">
    <location>
        <begin position="23"/>
        <end position="120"/>
    </location>
</feature>
<dbReference type="PANTHER" id="PTHR36718">
    <property type="entry name" value="OS05G0435400 PROTEIN"/>
    <property type="match status" value="1"/>
</dbReference>
<dbReference type="AlphaFoldDB" id="A0A9N8VYZ3"/>
<dbReference type="Proteomes" id="UP000789508">
    <property type="component" value="Unassembled WGS sequence"/>
</dbReference>
<organism evidence="2 3">
    <name type="scientific">Ambispora leptoticha</name>
    <dbReference type="NCBI Taxonomy" id="144679"/>
    <lineage>
        <taxon>Eukaryota</taxon>
        <taxon>Fungi</taxon>
        <taxon>Fungi incertae sedis</taxon>
        <taxon>Mucoromycota</taxon>
        <taxon>Glomeromycotina</taxon>
        <taxon>Glomeromycetes</taxon>
        <taxon>Archaeosporales</taxon>
        <taxon>Ambisporaceae</taxon>
        <taxon>Ambispora</taxon>
    </lineage>
</organism>
<protein>
    <submittedName>
        <fullName evidence="2">12027_t:CDS:1</fullName>
    </submittedName>
</protein>
<dbReference type="InterPro" id="IPR053281">
    <property type="entry name" value="Double_zinc_ribbon"/>
</dbReference>